<comment type="caution">
    <text evidence="4">The sequence shown here is derived from an EMBL/GenBank/DDBJ whole genome shotgun (WGS) entry which is preliminary data.</text>
</comment>
<dbReference type="InterPro" id="IPR006626">
    <property type="entry name" value="PbH1"/>
</dbReference>
<evidence type="ECO:0000256" key="1">
    <source>
        <dbReference type="ARBA" id="ARBA00022729"/>
    </source>
</evidence>
<sequence length="6994" mass="678586">MNFLRVHRSFISALMMLLMFSWQVGQPLTAATLYWDADGVLPGNSLTTGAGLGGSGIWNTSLPYWWDGNVTEAPATFTSGDTAVFMGLGGVVQLGSPVTLGSLTFGQSVGASGFNITGDGTAGSNTLTLAGAASIAVNAAGADTISAVIAGSSGLNLSSTTTGTLVLSGANTFSGNINISSGTLGIFADANLGNAANDITFNGSLAAGLMFNAPVTLGAGRTITLGNTGGAVALLSSNGAAAQVVLGQVTGAGTLAVANAGTTYLLNTGNNNTGILWAQSGTVSLSTLLDGAGNGNVRLGSAGTTGGLQWNVGATGALTLNNRSIELAGTTGGGTIDSASLVAANSITINSNLVASGSGAKTLTLTGFNTGINTFAGQIVNNTTTTGVNKTGMGLWVLTNANNTYTGATTATAGTLRINGAGALSASSAIAFAGGQLELRSDTSKTWGNVSGITATSTLFIDHTLGGTAAGQTITLGTFAANGTFALNVVGDHGYNLTTGLMTVTGAKTVTLNNYLGAPGYTAAGYSPGTITIGNGTNAITTVTTGTAALVLAGYGDYVFAGDIKTSSAANIPLNITKSNLGVVVFSGNNSSWSSTTQGILNTTAGTTRINGSTSSIGGSTIGVAGGMTEVRNNASTNWSANNLTLQTASGTFVAAPQIGSSNTGNLLTLGSLTSLTTGLTFSFDTNHSYGITFSGAGTTAIAATTLSNIGNGTITYAGGLTNTAAATWTIAGNGDSVISGSLTEGTGALALTKTGLGTLTLSGAANSFNGTLTLTAGILKLTTALGTGTGNLTFNNTGSGLPNNNVIGLDLRNNGSLDFSTHGLGRSITTVFNVDNNGSGTNGTMTLGGGLSLQDSGWSDLFMGANGYSLKFGASSAVKVGIASQTAALSYTLWNYIPSISGNGNVELAGGLTFFNPSTQTAAIVLGGTGDYKISGAITYTAAGTSADTITKSGLGTVTLTADSSSTWNTGSTVNIYTMTNGITRTTVAGALGGANAKVNVNSGVLDLRGDTGFTLTAPITLGASNSYINADRAVGGAGTGQTMTLNGVSSGAFTSYFTSDNNYSINTGTFTQTGASVLVNRIGGTGALIIPTLTGTFNAKVDGTGSTGITTALTLATGTLTKSGTGTLTVGGPAAYAASNTNGAVTVNGGTLALDFTGISTATNLLQSAALTLGAASAGAVSGGALSIKGAATGNTSQTLSTLAVQAGYDQIVLTPNGAGTTTLAFTGAITATNAGGQLLISAPTNATVTIGSALNTAATTGRNVVFYDGSSYNWATNAASGGATISVTNGSALAAVKYAALALTAGTDTSNSQIATNALTTLGGARTTNSLMISPGGAGGSLALGANTLTLTQGGILFTGANAYTITGTSASSGLKSATATNSDLVINNYSSSTLSIQAPIIQGTGISTLTIGGLSTGTTVLGNSSLLATVGTYTGITYINSGTVQLASGITGFGAAASNTALTQNGGTLDLNGNNVNVGAFNGGPAAIIDNTNAGTASLTIGAGNGAGTFTGTIKNTGGALSLIKTGTGAITLGDLTGAGSLAFTGDLTINTAGASGANVLTLALALADTAGTKINLGTATAGDTVQMTYTGATNMILNNRQFNLSGQSSATITASGVNGINGTPGMLVINSNLLMDGTGAKTLTLGGTAGATAPGGGTVSGITGSGSVATINQFNGNIGNASGGGALTLTIAGSGGWSLGGNNSFTGGMNITSTGIIRGTSANAFGGSANTINWTAAGQLDLRSDSSLNFGNAITWGNAALKINVDRAINGTGYGQVMTLGAITETVSGQTLTVTNALGVGSNLNGTNPITGYGLRVAGLILNAGTATTITNGIGASSVAQFAVPNAGTGTAGAFTIDGISTAGSLGAHTLTIGSAGNAQSVTIITGDIVQAAGTTLGILYTGNNLMTLAGQTASTNYSGGLTFNNAATAASDANSAMTVRVTTQYALGSGAVTFSGNNFGTLEVRNDSSVTYANSFIINNATAANNRLYVGEAINGSGGHGNLFTFGQLTFQGITANALTIGGISNSNNNSGDSVTFGGVSLNLAGAAIFTVTNNLLLPGMLNLGNVTSTNTTAATTQTLTIAGSGVTVLGNVTDSATATALTAITYSGTGILDLSGATSANTFSGGLSLNNGVTRVTNAYGLGASTNTVVFNGGTLELRSDSNVTYNNPLQLLATGAAPAQGSGINVGQLPGGTGVNGSSTPVTFTLAQLKVTAAGKTIAINGIGGVASSSASVASSAASVVFSGGIDLNGSIGGATTITNNLALPGIVDLGSVSSSTTGAATLTVNGAGFTTVGDVSNGSGTVTLTYGGTGILQVTPTATTTTNYSGGLNLSGSGTLRIITNGTAANFGATTNTIALTNGTLDIRTDSNLSVVNPITVATNSPTINVDAATSGNLSRTVTFGGAVTTLTTTAKTLTLTSGSNYGMTFTNGFSVVTSGATYTIANNASGTVNLGAIDFQAGTGALTLSGSGTTIVGNVTGTAAAPTLTYAGTGFLDMTGITGGTNPFSALTLSGAGGIARVNTVTNLGAAGSALTFTSTTTAATLQIRNDNGGTSNGTITFGNNVALNANNALGIIDLGNAGVLAATGNTVAFGALTNSTTANSIGTLTINGANGYGASFTSIALSSGTTGVATTLVANVPVAITGGVSNAMTVTAGKGNTLVLDGVSTGSISGSIADAAGGSLAAGGYTAITKQGTGTWTLSGANTNEGATTINSGTLLINGSSAANNAYTVNGGATQGLQGTLGGTGTIGGSVTLATNGATSFAQGAVLTPGTAGAVGTLTINGTLTTGNFSSLNFDLGGSTTPGGGVNDLIITSLLPNLGANTQININTLATLAVGSYTLINGYTGTLTLSNLILGNFTGVDTIHSGALQVSDGMLQLLVTAAAPATAYWSGAINNTWNTFGSGVTTNWRTDATGNVDTNALPDDGTDVHFYTTNPSVPLGPVDTILGSSIGIRTLSFDASSVNAVSISGSVLTITPTSSSTGISIDAAAGAVTINSALTLGAAQTWTNNSTSNLFTVTGNVTNGGNSLTIAGAGNTTISTGVISGTGGLTKSGIGTLTLGAASTYGGATILSGGTLRLLTVTNALPTTTGLTLSGTATLIVDGAQTLSGAYGDTATNTLNGSAVLTFNSGAITINSLIAGSAGFGISQTGTGTISLTNASSTSLGTLNVTAATASTSTIDIGSNTFAASGITLGGLAATSAPVIAGSGGTLNLGGNVTYTATNNPLGGLISVANLNLQGAQRTFTVGDSTTAAADLTISSILSNGSLTKAGAGTLVLSGTNTYTGLTTISAGTLQLGIGGTVGSLDPTGGIANSGTLTLNRSNTITQSTGFGNISGTGSVIMNGGGTLVLDGTNTYTGNTTVNASTLNLTGSWTGSASTSALKYGDSAGISIVNLSGTYSGFIMTGANAVGSVAVMNQTAGTVTIVPTNGTDTQWVAKTGYGYLNITGGNFNTGRFDVNAPGGSAVGVLYVGGTGTLTQNTGDYFIIAYAGLAQMTVGPGGSFIRTSGASNNFQITMQNANSSGTLNIAGGTVNTGPAKGITFGFSSPGTGISGFVNLAAGTLAVGANTALVGTTGATSEYFNFTGGTLKANAALTNVIPASTANHTVVSNNFGAINNFAATGDASQNFTGGLKVDTNSFAVTFSNVLQGATGSGVAQSSLTVTGGTGYVGAPAVEFTGGTLVAGGTPASGYALISGGQVTGIVITNPGTYTVAPTVTLSGGGGTGASVAVGTLVANTSGGLTKIGTGTLTLSGANTFTGGIDIQGGLLSVATLTNGGVNGTLGASSNSAANLLLGSTTAGGGILQYTGTTAGTTDRNFTLNNVSGGFDASGTTAGTLTLTASNAMTVTGGLGNAFLYLQGSGTGTAGAGSIGTLLADGTGTTVGLVKQGTGTWAVTNTNTYSGSTTLTAGTLVVTSLANGGVGSNIGAATNAAGNLVFNGGTFQYTGGDTSTDRLFSVGGSFSLDGSGTGAVSFTNTGAYAMSGTASARTMTLTGTSTGSNTLYGSIADSGTGANITSLTKSGAGRWILAGANTYSGTTTISAGILQINGAAALSSSTAISLSGGTFSYRDDTAGAIDRTATNLTLATSGSTIDVGNNGGATTGSVVRFGALTQLSAVVRTLNFTGSNGYTVELASLALSPGTGQTTTLNPTTTSVSIVGNVTNGMSGFTSAQFDTIVLSGSSTGNSIGGVISDAVGGSATAGGFTRITQNGGGSWRLSGQSTSTGAVAVQNGTLWLAGGDNRLNSNVVSVTLGTGTTSGKIVIGGNADGTTTAGSQRSQTFNQTTSTNILSTSGTGTSNSIVGGADGGTSAGSPVNNSTLTLNIGAGLTDTYSGLIGWDGTGSVGFQNNINLVKSGAGTLVLTGDLSNWTGTQTNAAEGTDLTIDPTRPTITISGGVLRATGVLNTVVLQTGGIFDDQTTSHGVNFYLKITGGLVTSNALTDNAEDVVEAISHGVYALNFNNTGTTGVSGSDMYLGAVGARIFSGSALAAGSGSTYRFGGGAPWAAVSTATLGGSGGYLQIATANVITGANNVIIGDNGSYGSGLGIYGGNSTVEFTAAQNYTGTTTLAGGTLVVSNSNQLGIPTTTTGSLILDGGILRYSGITMDLSNRITIASGGTIDTNGQNVTFATALGNGNTGTSGLSNGGLTKIGLGTLTLTAASTYTGTTTVSGGTLKLNRQTGSLASGSALSFGGNGTFNMDNTGASGTLSQTFGTLTFGVGDGVVLSTRTAAQSTTLTFAALPTRTAGATGNFAVAGTGSSASVNKVILTSAPTAGQFLNAGLYFGGVDFAVYDATGYVRAINYSTDTNVATSAGGATLGASVAGKDIQLNTAAVTAQTTVSINSLKIAGAFGITLGSGQTLTIASGGLIKTGTTATITGGTVATSGELVIRQDASADALTIASVITSGTGVAGNVALTKSGLGTLTLSTSTNAINGQIVINGGTVTVDSVNRIAGSSGITLNGGGFTISGNSTINRVFTLGLNGGTITQSSTGQDNTIGTAGDVLQLAGMGARTLTLVGADARVKIFTFSIGDNGGATSLILSGSGDSSVYRLSGTNTYTGTTTINRGVLRVNAQTDLGGGVGGATPNSTNTGGGNLIFAATGTQRAILEINSTVGGVYRSVGTGFDQIQWTGNGGFSNQTANTTAVVNLGGAGATLTWGAASFVPAASRLQLGQGGANVAAAGTVDFQNSIDFGTAVRTLDIGNGSAIVDAILSGNLIFGSGGGFTMTTGIGALSLTGTNNTGVVPVTVSGGMLYFASANAVLGASGTITVTHGASAPAAIGMAGSTNPLLFWNSRLASSSNGAFALDVNSSDNLDFSVGNVTNMRLTAFNPANKAVYYTGIMTPNGSTYRFGGVAPVISTNAPSTTLVLSGKNTLTGARSVDLAPGNLTVTATQNYSGGTGVNTTLAGSTSVVGVGSDAAFGTGTITVGGANTVTFGAVNGDRVVANRILDTQTGTVAFVVSGDQTSDGIANNTNQGAITYAGTLDLNARAASAVLHIRTSHAAIFLGNITNSTNGITLNSSTASLFSILSAAGNGGVAKTFSGAVTLGDSTTLTIDGDSSLGTNGGLTMGSSTLILQPGTSGAIVLAGASTRTLTVTADKSPNFVVGAGGTLVITGAINGGTNTAARTFTKFGAGTLTLRGANGTYTGATGGFANTMQINGGKLQLDSVNFTAATDRFIAETTLMPLTFGAGSATLGGGGTLEIVHDAAKAFALTQAFGNLTINQGAHTIALTNNNATQALNLNLGNVFTRAALNGGTLNFTSTTAGGANTIISTIANNSGGIIGGYATFNGLDWAVQSGSNSIIALAAGSYTTLTAAANSTTGNFILSSGSVTLSTSGASFNTLKLVGSSGGTNLTLNGTNALTSGGVIFDNTLGSATISGGTQLGATGSEIIVFTGGTGNNSTNRLTLNAVVKGTATALTKSGAGTLVLAGANSYTGSLIINAGTVEYSNGSATGQNLGTPTAGATNIILNGGVLRQTATNNLIFGITVNGSAAIDLASGVTLTQTAQGITGISSATGLNTGLLQKTGLGTLTLAGTTANSNLSIEVVGGVLNLGKSSVLALGEATNGNGVPYAALIVGSGAVANLTGAGGNQIGDASSVVVRSGGIFDVMGTGATATAESFDGLAGTGTVRNTVGTLFTLTLGSNNSSNLAPYTLGAAAAGVSSTGLNNFGGVIQGNISLNKIGSGTQILSGNNTYSGSTIINEGTLKLGTTNALPSGAGKGDVTLVGDSTATGVAIGGSATVLAPGTLDLGGYNQAINGLNSTTGGYVISTPGAGANTSNTLTVGNGDANGAFNGVIADGYAVGADSTTAAPLAYAGVINFTKTGAGTQVLSGANTASGLLTVNQGEVDLNATAANAWSGNVIVNTTGVLKLLQSSQILDSMTLTVAGGTFRLNGYTETVAGVSLTGGGFILDIVGGGALTSTTTFDLQSGTVSGVLAGSVGVSKTTGGTVILSGANTFTGKTSVTGGVLSISADNNLGAAPGSNVDDQLTLDGGTLQTTASLVIASTRRITVGVSGGTFDTAAATTTTVNSVILGSGPITKVGAGTLIFTAVNTYSGKTSIQEGTLSVASLNSVATPAQSAGSSLGTPSNAANGTIDMGSGATAGALVYTGTGETTDRVVNLAGTTGGATLDQSGTGAMKFTSDFTATGAGSKVLTLQGSTTGTGEISGAIVDNSGTNTTSVVKAGSGTWVLSGANSYAGTTTVNGGTLVISGTQASTGATTVNGGTLQVGAGGTGSITASTVTVGNGGTLSGSGTIATSTIIGSGGVLAPGDGDPSTGNATLTFSAASNSLTVANTGSIHLSLTTADSTDTAFAAWFHANPSGTAADYVSSIGGIANTGAGTSWNDTHAGSHDFISAADTIVLGSSSTADQRVVVSLNNLSGVTYGSVFNVMDWSTLGVTHDDSALSAMGAFSVANNLQLQDLTSFSAGLAWDTSLFDSYGILVVVPEPGRLLLIMLGLLGLLLRRRRRLAA</sequence>
<feature type="transmembrane region" description="Helical" evidence="2">
    <location>
        <begin position="6962"/>
        <end position="6986"/>
    </location>
</feature>
<gene>
    <name evidence="4" type="ORF">ACFQDI_24415</name>
</gene>
<reference evidence="5" key="1">
    <citation type="journal article" date="2019" name="Int. J. Syst. Evol. Microbiol.">
        <title>The Global Catalogue of Microorganisms (GCM) 10K type strain sequencing project: providing services to taxonomists for standard genome sequencing and annotation.</title>
        <authorList>
            <consortium name="The Broad Institute Genomics Platform"/>
            <consortium name="The Broad Institute Genome Sequencing Center for Infectious Disease"/>
            <person name="Wu L."/>
            <person name="Ma J."/>
        </authorList>
    </citation>
    <scope>NUCLEOTIDE SEQUENCE [LARGE SCALE GENOMIC DNA]</scope>
    <source>
        <strain evidence="5">CGMCC 4.1469</strain>
    </source>
</reference>
<keyword evidence="2" id="KW-0812">Transmembrane</keyword>
<dbReference type="Proteomes" id="UP001596052">
    <property type="component" value="Unassembled WGS sequence"/>
</dbReference>
<protein>
    <submittedName>
        <fullName evidence="4">Autotransporter-associated beta strand repeat-containing protein</fullName>
    </submittedName>
</protein>
<evidence type="ECO:0000313" key="4">
    <source>
        <dbReference type="EMBL" id="MFC5458037.1"/>
    </source>
</evidence>
<dbReference type="SMART" id="SM00710">
    <property type="entry name" value="PbH1"/>
    <property type="match status" value="9"/>
</dbReference>
<organism evidence="4 5">
    <name type="scientific">Prosthecobacter fluviatilis</name>
    <dbReference type="NCBI Taxonomy" id="445931"/>
    <lineage>
        <taxon>Bacteria</taxon>
        <taxon>Pseudomonadati</taxon>
        <taxon>Verrucomicrobiota</taxon>
        <taxon>Verrucomicrobiia</taxon>
        <taxon>Verrucomicrobiales</taxon>
        <taxon>Verrucomicrobiaceae</taxon>
        <taxon>Prosthecobacter</taxon>
    </lineage>
</organism>
<dbReference type="NCBIfam" id="TIGR02595">
    <property type="entry name" value="PEP_CTERM"/>
    <property type="match status" value="1"/>
</dbReference>
<dbReference type="RefSeq" id="WP_377171972.1">
    <property type="nucleotide sequence ID" value="NZ_JBHSMQ010000015.1"/>
</dbReference>
<dbReference type="InterPro" id="IPR011050">
    <property type="entry name" value="Pectin_lyase_fold/virulence"/>
</dbReference>
<keyword evidence="2" id="KW-1133">Transmembrane helix</keyword>
<feature type="signal peptide" evidence="3">
    <location>
        <begin position="1"/>
        <end position="30"/>
    </location>
</feature>
<dbReference type="InterPro" id="IPR013425">
    <property type="entry name" value="Autotrns_rpt"/>
</dbReference>
<dbReference type="NCBIfam" id="TIGR02601">
    <property type="entry name" value="autotrns_rpt"/>
    <property type="match status" value="17"/>
</dbReference>
<keyword evidence="5" id="KW-1185">Reference proteome</keyword>
<keyword evidence="1 3" id="KW-0732">Signal</keyword>
<dbReference type="Pfam" id="PF12951">
    <property type="entry name" value="PATR"/>
    <property type="match status" value="24"/>
</dbReference>
<evidence type="ECO:0000256" key="3">
    <source>
        <dbReference type="SAM" id="SignalP"/>
    </source>
</evidence>
<feature type="chain" id="PRO_5046557075" evidence="3">
    <location>
        <begin position="31"/>
        <end position="6994"/>
    </location>
</feature>
<dbReference type="SUPFAM" id="SSF51126">
    <property type="entry name" value="Pectin lyase-like"/>
    <property type="match status" value="5"/>
</dbReference>
<name>A0ABW0KYU7_9BACT</name>
<evidence type="ECO:0000313" key="5">
    <source>
        <dbReference type="Proteomes" id="UP001596052"/>
    </source>
</evidence>
<accession>A0ABW0KYU7</accession>
<proteinExistence type="predicted"/>
<dbReference type="EMBL" id="JBHSMQ010000015">
    <property type="protein sequence ID" value="MFC5458037.1"/>
    <property type="molecule type" value="Genomic_DNA"/>
</dbReference>
<dbReference type="InterPro" id="IPR013424">
    <property type="entry name" value="Ice-binding_C"/>
</dbReference>
<evidence type="ECO:0000256" key="2">
    <source>
        <dbReference type="SAM" id="Phobius"/>
    </source>
</evidence>
<keyword evidence="2" id="KW-0472">Membrane</keyword>